<reference evidence="2" key="1">
    <citation type="journal article" date="2010" name="Genome Res.">
        <title>Population genomic sequencing of Coccidioides fungi reveals recent hybridization and transposon control.</title>
        <authorList>
            <person name="Neafsey D.E."/>
            <person name="Barker B.M."/>
            <person name="Sharpton T.J."/>
            <person name="Stajich J.E."/>
            <person name="Park D.J."/>
            <person name="Whiston E."/>
            <person name="Hung C.-Y."/>
            <person name="McMahan C."/>
            <person name="White J."/>
            <person name="Sykes S."/>
            <person name="Heiman D."/>
            <person name="Young S."/>
            <person name="Zeng Q."/>
            <person name="Abouelleil A."/>
            <person name="Aftuck L."/>
            <person name="Bessette D."/>
            <person name="Brown A."/>
            <person name="FitzGerald M."/>
            <person name="Lui A."/>
            <person name="Macdonald J.P."/>
            <person name="Priest M."/>
            <person name="Orbach M.J."/>
            <person name="Galgiani J.N."/>
            <person name="Kirkland T.N."/>
            <person name="Cole G.T."/>
            <person name="Birren B.W."/>
            <person name="Henn M.R."/>
            <person name="Taylor J.W."/>
            <person name="Rounsley S.D."/>
        </authorList>
    </citation>
    <scope>NUCLEOTIDE SEQUENCE [LARGE SCALE GENOMIC DNA]</scope>
    <source>
        <strain evidence="2">RMSCC 757 / Silveira</strain>
    </source>
</reference>
<keyword evidence="2" id="KW-1185">Reference proteome</keyword>
<sequence length="203" mass="22963">MSVLAMKDQLKLNPKSNIDRPFSMLFISARASRRFQGTNMCCRPERLRVIRVLPLFPREHTIDPPSGRLLGIHQAIGIVPSSQWEEPRYFGTLVGGTVDLTHVVHLVDLMESLLRTAYVISLVCRPVLRPTKLIQTIRAEGRSRRLKASEWEWEKKGTAQYETPQPSLGTCHWPGDSQGLEHLPITETSFGSGYWTQTDNAGQ</sequence>
<dbReference type="Proteomes" id="UP000002497">
    <property type="component" value="Unassembled WGS sequence"/>
</dbReference>
<gene>
    <name evidence="1" type="ORF">CPSG_02538</name>
</gene>
<dbReference type="EMBL" id="GL636488">
    <property type="protein sequence ID" value="EFW20695.1"/>
    <property type="molecule type" value="Genomic_DNA"/>
</dbReference>
<reference evidence="2" key="2">
    <citation type="submission" date="2010-03" db="EMBL/GenBank/DDBJ databases">
        <title>The genome sequence of Coccidioides posadasii strain Silveira.</title>
        <authorList>
            <consortium name="The Broad Institute Genome Sequencing Center for Infectious Disease"/>
            <person name="Neafsey D."/>
            <person name="Orbach M."/>
            <person name="Henn M.R."/>
            <person name="Cole G.T."/>
            <person name="Galgiani J."/>
            <person name="Gardner M.J."/>
            <person name="Kirkland T.N."/>
            <person name="Taylor J.W."/>
            <person name="Young S.K."/>
            <person name="Zeng Q."/>
            <person name="Koehrsen M."/>
            <person name="Alvarado L."/>
            <person name="Berlin A."/>
            <person name="Borenstein D."/>
            <person name="Chapman S.B."/>
            <person name="Chen Z."/>
            <person name="Engels R."/>
            <person name="Freedman E."/>
            <person name="Gellesch M."/>
            <person name="Goldberg J."/>
            <person name="Griggs A."/>
            <person name="Gujja S."/>
            <person name="Heilman E."/>
            <person name="Heiman D."/>
            <person name="Howarth C."/>
            <person name="Jen D."/>
            <person name="Larson L."/>
            <person name="Mehta T."/>
            <person name="Neiman D."/>
            <person name="Park D."/>
            <person name="Pearson M."/>
            <person name="Richards J."/>
            <person name="Roberts A."/>
            <person name="Saif S."/>
            <person name="Shea T."/>
            <person name="Shenoy N."/>
            <person name="Sisk P."/>
            <person name="Stolte C."/>
            <person name="Sykes S."/>
            <person name="Walk T."/>
            <person name="White J."/>
            <person name="Yandava C."/>
            <person name="Haas B."/>
            <person name="Nusbaum C."/>
            <person name="Birren B."/>
        </authorList>
    </citation>
    <scope>NUCLEOTIDE SEQUENCE [LARGE SCALE GENOMIC DNA]</scope>
    <source>
        <strain evidence="2">RMSCC 757 / Silveira</strain>
    </source>
</reference>
<organism evidence="2">
    <name type="scientific">Coccidioides posadasii (strain RMSCC 757 / Silveira)</name>
    <name type="common">Valley fever fungus</name>
    <dbReference type="NCBI Taxonomy" id="443226"/>
    <lineage>
        <taxon>Eukaryota</taxon>
        <taxon>Fungi</taxon>
        <taxon>Dikarya</taxon>
        <taxon>Ascomycota</taxon>
        <taxon>Pezizomycotina</taxon>
        <taxon>Eurotiomycetes</taxon>
        <taxon>Eurotiomycetidae</taxon>
        <taxon>Onygenales</taxon>
        <taxon>Onygenaceae</taxon>
        <taxon>Coccidioides</taxon>
    </lineage>
</organism>
<dbReference type="HOGENOM" id="CLU_1348803_0_0_1"/>
<protein>
    <submittedName>
        <fullName evidence="1">Uncharacterized protein</fullName>
    </submittedName>
</protein>
<evidence type="ECO:0000313" key="1">
    <source>
        <dbReference type="EMBL" id="EFW20695.1"/>
    </source>
</evidence>
<dbReference type="VEuPathDB" id="FungiDB:CPSG_02538"/>
<name>E9CXL8_COCPS</name>
<dbReference type="AlphaFoldDB" id="E9CXL8"/>
<evidence type="ECO:0000313" key="2">
    <source>
        <dbReference type="Proteomes" id="UP000002497"/>
    </source>
</evidence>
<proteinExistence type="predicted"/>
<accession>E9CXL8</accession>